<name>A0A067KVY7_JATCU</name>
<feature type="signal peptide" evidence="2">
    <location>
        <begin position="1"/>
        <end position="23"/>
    </location>
</feature>
<dbReference type="EMBL" id="KK914334">
    <property type="protein sequence ID" value="KDP40287.1"/>
    <property type="molecule type" value="Genomic_DNA"/>
</dbReference>
<reference evidence="3 4" key="1">
    <citation type="journal article" date="2014" name="PLoS ONE">
        <title>Global Analysis of Gene Expression Profiles in Physic Nut (Jatropha curcas L.) Seedlings Exposed to Salt Stress.</title>
        <authorList>
            <person name="Zhang L."/>
            <person name="Zhang C."/>
            <person name="Wu P."/>
            <person name="Chen Y."/>
            <person name="Li M."/>
            <person name="Jiang H."/>
            <person name="Wu G."/>
        </authorList>
    </citation>
    <scope>NUCLEOTIDE SEQUENCE [LARGE SCALE GENOMIC DNA]</scope>
    <source>
        <strain evidence="4">cv. GZQX0401</strain>
        <tissue evidence="3">Young leaves</tissue>
    </source>
</reference>
<organism evidence="3 4">
    <name type="scientific">Jatropha curcas</name>
    <name type="common">Barbados nut</name>
    <dbReference type="NCBI Taxonomy" id="180498"/>
    <lineage>
        <taxon>Eukaryota</taxon>
        <taxon>Viridiplantae</taxon>
        <taxon>Streptophyta</taxon>
        <taxon>Embryophyta</taxon>
        <taxon>Tracheophyta</taxon>
        <taxon>Spermatophyta</taxon>
        <taxon>Magnoliopsida</taxon>
        <taxon>eudicotyledons</taxon>
        <taxon>Gunneridae</taxon>
        <taxon>Pentapetalae</taxon>
        <taxon>rosids</taxon>
        <taxon>fabids</taxon>
        <taxon>Malpighiales</taxon>
        <taxon>Euphorbiaceae</taxon>
        <taxon>Crotonoideae</taxon>
        <taxon>Jatropheae</taxon>
        <taxon>Jatropha</taxon>
    </lineage>
</organism>
<proteinExistence type="predicted"/>
<keyword evidence="2" id="KW-0732">Signal</keyword>
<sequence length="98" mass="10308">MRALNITLAAFLLLSLHVQLFQASRLLHEDLNKGLVLESLQRGPVPPSGPSGCTNGPNSGGPSCPNTVSQMNFAGAALPRSTAYPRPMVEFGVAANHK</sequence>
<dbReference type="PANTHER" id="PTHR33592:SF5">
    <property type="entry name" value="TRANSMEMBRANE PROTEIN"/>
    <property type="match status" value="1"/>
</dbReference>
<dbReference type="OrthoDB" id="847682at2759"/>
<dbReference type="Proteomes" id="UP000027138">
    <property type="component" value="Unassembled WGS sequence"/>
</dbReference>
<evidence type="ECO:0000313" key="4">
    <source>
        <dbReference type="Proteomes" id="UP000027138"/>
    </source>
</evidence>
<evidence type="ECO:0000256" key="1">
    <source>
        <dbReference type="SAM" id="MobiDB-lite"/>
    </source>
</evidence>
<feature type="region of interest" description="Disordered" evidence="1">
    <location>
        <begin position="42"/>
        <end position="63"/>
    </location>
</feature>
<evidence type="ECO:0000256" key="2">
    <source>
        <dbReference type="SAM" id="SignalP"/>
    </source>
</evidence>
<gene>
    <name evidence="3" type="ORF">JCGZ_02285</name>
</gene>
<feature type="chain" id="PRO_5001639895" evidence="2">
    <location>
        <begin position="24"/>
        <end position="98"/>
    </location>
</feature>
<dbReference type="AlphaFoldDB" id="A0A067KVY7"/>
<feature type="compositionally biased region" description="Polar residues" evidence="1">
    <location>
        <begin position="51"/>
        <end position="63"/>
    </location>
</feature>
<keyword evidence="4" id="KW-1185">Reference proteome</keyword>
<evidence type="ECO:0000313" key="3">
    <source>
        <dbReference type="EMBL" id="KDP40287.1"/>
    </source>
</evidence>
<protein>
    <submittedName>
        <fullName evidence="3">Uncharacterized protein</fullName>
    </submittedName>
</protein>
<accession>A0A067KVY7</accession>
<dbReference type="PANTHER" id="PTHR33592">
    <property type="entry name" value="TRANSMEMBRANE PROTEIN"/>
    <property type="match status" value="1"/>
</dbReference>